<proteinExistence type="predicted"/>
<gene>
    <name evidence="2" type="ORF">TRM7615_02351</name>
</gene>
<accession>A0A2R8C8Y8</accession>
<dbReference type="EMBL" id="ONZG01000005">
    <property type="protein sequence ID" value="SPJ28843.1"/>
    <property type="molecule type" value="Genomic_DNA"/>
</dbReference>
<reference evidence="3" key="1">
    <citation type="submission" date="2018-03" db="EMBL/GenBank/DDBJ databases">
        <authorList>
            <person name="Rodrigo-Torres L."/>
            <person name="Arahal R. D."/>
            <person name="Lucena T."/>
        </authorList>
    </citation>
    <scope>NUCLEOTIDE SEQUENCE [LARGE SCALE GENOMIC DNA]</scope>
    <source>
        <strain evidence="3">CECT 7615</strain>
    </source>
</reference>
<dbReference type="Pfam" id="PF09832">
    <property type="entry name" value="DUF2059"/>
    <property type="match status" value="1"/>
</dbReference>
<keyword evidence="3" id="KW-1185">Reference proteome</keyword>
<sequence length="270" mass="29863">MLHRAFLAVTVWVFLVVPVWAESDLDPLARAMKLDEVAEILRAEGLRYGASIDDDMLAGQGGDHFAQVISEIYQEDRIVSAIRAGMEVHLDDEALSDTVAFFSSDLGQTIISLENSARRAFADPTIEDAARERYEATDGDDRFLHQLETYIEANDLVEQNVNGALTADYNFYLGLAEGNGAPRDDQGMLATILEGREDIRADTQDWLYGFLMMAYSPLSEQQMDDNIAFSRTKAGIALNTALFEGFDGLYNQISFDLGLAVARALQATDL</sequence>
<dbReference type="RefSeq" id="WP_108787644.1">
    <property type="nucleotide sequence ID" value="NZ_ONZG01000005.1"/>
</dbReference>
<name>A0A2R8C8Y8_9RHOB</name>
<organism evidence="2 3">
    <name type="scientific">Falsiruegeria mediterranea M17</name>
    <dbReference type="NCBI Taxonomy" id="1200281"/>
    <lineage>
        <taxon>Bacteria</taxon>
        <taxon>Pseudomonadati</taxon>
        <taxon>Pseudomonadota</taxon>
        <taxon>Alphaproteobacteria</taxon>
        <taxon>Rhodobacterales</taxon>
        <taxon>Roseobacteraceae</taxon>
        <taxon>Falsiruegeria</taxon>
    </lineage>
</organism>
<evidence type="ECO:0000313" key="2">
    <source>
        <dbReference type="EMBL" id="SPJ28843.1"/>
    </source>
</evidence>
<evidence type="ECO:0000313" key="3">
    <source>
        <dbReference type="Proteomes" id="UP000244898"/>
    </source>
</evidence>
<protein>
    <recommendedName>
        <fullName evidence="1">DUF2059 domain-containing protein</fullName>
    </recommendedName>
</protein>
<evidence type="ECO:0000259" key="1">
    <source>
        <dbReference type="Pfam" id="PF09832"/>
    </source>
</evidence>
<dbReference type="AlphaFoldDB" id="A0A2R8C8Y8"/>
<dbReference type="Proteomes" id="UP000244898">
    <property type="component" value="Unassembled WGS sequence"/>
</dbReference>
<feature type="domain" description="DUF2059" evidence="1">
    <location>
        <begin position="89"/>
        <end position="132"/>
    </location>
</feature>
<dbReference type="InterPro" id="IPR018637">
    <property type="entry name" value="DUF2059"/>
</dbReference>
<dbReference type="OrthoDB" id="7841298at2"/>